<evidence type="ECO:0000313" key="1">
    <source>
        <dbReference type="EMBL" id="BCA94832.1"/>
    </source>
</evidence>
<protein>
    <submittedName>
        <fullName evidence="1">Uncharacterized protein</fullName>
    </submittedName>
</protein>
<organism evidence="1 2">
    <name type="scientific">Legionella antarctica</name>
    <dbReference type="NCBI Taxonomy" id="2708020"/>
    <lineage>
        <taxon>Bacteria</taxon>
        <taxon>Pseudomonadati</taxon>
        <taxon>Pseudomonadota</taxon>
        <taxon>Gammaproteobacteria</taxon>
        <taxon>Legionellales</taxon>
        <taxon>Legionellaceae</taxon>
        <taxon>Legionella</taxon>
    </lineage>
</organism>
<keyword evidence="2" id="KW-1185">Reference proteome</keyword>
<dbReference type="EMBL" id="AP022839">
    <property type="protein sequence ID" value="BCA94832.1"/>
    <property type="molecule type" value="Genomic_DNA"/>
</dbReference>
<dbReference type="KEGG" id="lant:TUM19329_11930"/>
<evidence type="ECO:0000313" key="2">
    <source>
        <dbReference type="Proteomes" id="UP000502894"/>
    </source>
</evidence>
<dbReference type="AlphaFoldDB" id="A0A6F8T483"/>
<sequence length="69" mass="8166">MYSARYQQTDMDDQFVQTLIDPIRESLAFIDLVVFVSINKKHPIQIEDDGIRLNDPTYRSEVDDYLKEI</sequence>
<accession>A0A6F8T483</accession>
<gene>
    <name evidence="1" type="ORF">TUM19329_11930</name>
</gene>
<proteinExistence type="predicted"/>
<dbReference type="Proteomes" id="UP000502894">
    <property type="component" value="Chromosome"/>
</dbReference>
<reference evidence="1" key="1">
    <citation type="journal article" date="2020" name="Microbiol. Resour. Announc.">
        <title>Complete Genome Sequence of Novel Psychrotolerant Legionella Strain TUM19329, Isolated from Antarctic Lake Sediment.</title>
        <authorList>
            <person name="Shimada S."/>
            <person name="Nakai R."/>
            <person name="Aoki K."/>
            <person name="Shimoeda N."/>
            <person name="Ohno G."/>
            <person name="Miyazaki Y."/>
            <person name="Kudoh S."/>
            <person name="Imura S."/>
            <person name="Watanabe K."/>
            <person name="Ishii Y."/>
            <person name="Tateda K."/>
        </authorList>
    </citation>
    <scope>NUCLEOTIDE SEQUENCE [LARGE SCALE GENOMIC DNA]</scope>
    <source>
        <strain evidence="1">TUM19329</strain>
    </source>
</reference>
<name>A0A6F8T483_9GAMM</name>